<proteinExistence type="predicted"/>
<protein>
    <submittedName>
        <fullName evidence="1">Uncharacterized protein</fullName>
    </submittedName>
</protein>
<name>A0A136IIG9_9PEZI</name>
<reference evidence="2" key="1">
    <citation type="submission" date="2016-02" db="EMBL/GenBank/DDBJ databases">
        <title>Draft genome sequence of Microdochium bolleyi, a fungal endophyte of beachgrass.</title>
        <authorList>
            <consortium name="DOE Joint Genome Institute"/>
            <person name="David A.S."/>
            <person name="May G."/>
            <person name="Haridas S."/>
            <person name="Lim J."/>
            <person name="Wang M."/>
            <person name="Labutti K."/>
            <person name="Lipzen A."/>
            <person name="Barry K."/>
            <person name="Grigoriev I.V."/>
        </authorList>
    </citation>
    <scope>NUCLEOTIDE SEQUENCE [LARGE SCALE GENOMIC DNA]</scope>
    <source>
        <strain evidence="2">J235TASD1</strain>
    </source>
</reference>
<dbReference type="EMBL" id="KQ964331">
    <property type="protein sequence ID" value="KXJ84787.1"/>
    <property type="molecule type" value="Genomic_DNA"/>
</dbReference>
<accession>A0A136IIG9</accession>
<dbReference type="InParanoid" id="A0A136IIG9"/>
<dbReference type="Proteomes" id="UP000070501">
    <property type="component" value="Unassembled WGS sequence"/>
</dbReference>
<gene>
    <name evidence="1" type="ORF">Micbo1qcDRAFT_210426</name>
</gene>
<evidence type="ECO:0000313" key="2">
    <source>
        <dbReference type="Proteomes" id="UP000070501"/>
    </source>
</evidence>
<evidence type="ECO:0000313" key="1">
    <source>
        <dbReference type="EMBL" id="KXJ84787.1"/>
    </source>
</evidence>
<dbReference type="OrthoDB" id="10589359at2759"/>
<dbReference type="AlphaFoldDB" id="A0A136IIG9"/>
<keyword evidence="2" id="KW-1185">Reference proteome</keyword>
<sequence length="118" mass="12570">MRHSPPYTTVPLMLTTASTTQTDVLVVTATVSSTSVVLAAVTTIVSFTSTNVVSLNPTVRTPVSPTVIVENYCQPTGTRFRLTTQAGSRAGGLRYFGVENDNDSYIKRRGAPCPSNSD</sequence>
<organism evidence="1 2">
    <name type="scientific">Microdochium bolleyi</name>
    <dbReference type="NCBI Taxonomy" id="196109"/>
    <lineage>
        <taxon>Eukaryota</taxon>
        <taxon>Fungi</taxon>
        <taxon>Dikarya</taxon>
        <taxon>Ascomycota</taxon>
        <taxon>Pezizomycotina</taxon>
        <taxon>Sordariomycetes</taxon>
        <taxon>Xylariomycetidae</taxon>
        <taxon>Xylariales</taxon>
        <taxon>Microdochiaceae</taxon>
        <taxon>Microdochium</taxon>
    </lineage>
</organism>